<dbReference type="SUPFAM" id="SSF51197">
    <property type="entry name" value="Clavaminate synthase-like"/>
    <property type="match status" value="1"/>
</dbReference>
<keyword evidence="3" id="KW-0479">Metal-binding</keyword>
<dbReference type="EMBL" id="LJZO01000007">
    <property type="protein sequence ID" value="ROW01055.1"/>
    <property type="molecule type" value="Genomic_DNA"/>
</dbReference>
<evidence type="ECO:0000313" key="10">
    <source>
        <dbReference type="Proteomes" id="UP000284375"/>
    </source>
</evidence>
<evidence type="ECO:0000256" key="2">
    <source>
        <dbReference type="ARBA" id="ARBA00005896"/>
    </source>
</evidence>
<keyword evidence="4" id="KW-0223">Dioxygenase</keyword>
<dbReference type="InterPro" id="IPR051323">
    <property type="entry name" value="AtsK-like"/>
</dbReference>
<keyword evidence="6" id="KW-0408">Iron</keyword>
<comment type="caution">
    <text evidence="9">The sequence shown here is derived from an EMBL/GenBank/DDBJ whole genome shotgun (WGS) entry which is preliminary data.</text>
</comment>
<dbReference type="CDD" id="cd05120">
    <property type="entry name" value="APH_ChoK_like"/>
    <property type="match status" value="1"/>
</dbReference>
<sequence length="667" mass="75888">MAPAATSELPIRSGPVDKKFYPEPLKLSGALDKFEYEDTTPLIGREFLNVNIVEDLMKSPNSDELLRDLAINISQRGVVFFRAQDNLTNELQKQFVQRLGELSGKPSTSTLHIHPVLNNTSEFGVGDAEISHISSVARRKMFRHDQQPDKRRYDSAQWHSDIQFEANPADYTSLRLTQLPRTGGDTLWASGYEVYDRFSPRYREFLEGLTATFVGDGFIRAAEADPDKVRIYTEPRGSPHNVGKALSAVHPVVRTNPVTGWKSVFALGPFPKRINELHKDESDELLAKLKRMVQESHDLQVRFKWRNPNDIAIWDNRSVFHTATFDYQGLGERFGNRAVGIGEAPYLDPNSKIQINSFVAFFASSHYQIDQMSTTLPYYAEPSTLPGPLPTRGEIEKAERLPSIWPADLRQNALVRGQFVVKYGTGVKENEGHALLTLERIPSIPSPRLYAMYREDGVLYVVMEFRKGRQLSELWPDLTEAQKSHVVAQLRRGMSRLREVPSPGGIFASVEYGPLLHRFFWSPEPDPRINGPFEREEDFSRAMALRSRVGRGSDSPGAWMSTWFARNLPTALRDHTSVFTHGDLQRKNILVEEDTAGDGEGEGEPSFKVTAILDWEDAGWYPSYWEYSCSFIDFSMEDDWPEKLDQILDPWPLEASLLKIVRQDLDY</sequence>
<name>A0A423WCG5_CYTCH</name>
<keyword evidence="5" id="KW-0560">Oxidoreductase</keyword>
<comment type="similarity">
    <text evidence="2">Belongs to the TfdA dioxygenase family.</text>
</comment>
<dbReference type="Gene3D" id="3.60.130.10">
    <property type="entry name" value="Clavaminate synthase-like"/>
    <property type="match status" value="1"/>
</dbReference>
<evidence type="ECO:0000259" key="7">
    <source>
        <dbReference type="Pfam" id="PF01636"/>
    </source>
</evidence>
<evidence type="ECO:0000256" key="4">
    <source>
        <dbReference type="ARBA" id="ARBA00022964"/>
    </source>
</evidence>
<dbReference type="InterPro" id="IPR042098">
    <property type="entry name" value="TauD-like_sf"/>
</dbReference>
<dbReference type="STRING" id="252740.A0A423WCG5"/>
<dbReference type="InterPro" id="IPR011009">
    <property type="entry name" value="Kinase-like_dom_sf"/>
</dbReference>
<accession>A0A423WCG5</accession>
<dbReference type="SUPFAM" id="SSF56112">
    <property type="entry name" value="Protein kinase-like (PK-like)"/>
    <property type="match status" value="1"/>
</dbReference>
<reference evidence="9 10" key="1">
    <citation type="submission" date="2015-09" db="EMBL/GenBank/DDBJ databases">
        <title>Host preference determinants of Valsa canker pathogens revealed by comparative genomics.</title>
        <authorList>
            <person name="Yin Z."/>
            <person name="Huang L."/>
        </authorList>
    </citation>
    <scope>NUCLEOTIDE SEQUENCE [LARGE SCALE GENOMIC DNA]</scope>
    <source>
        <strain evidence="9 10">YSFL</strain>
    </source>
</reference>
<dbReference type="GO" id="GO:0016706">
    <property type="term" value="F:2-oxoglutarate-dependent dioxygenase activity"/>
    <property type="evidence" value="ECO:0007669"/>
    <property type="project" value="TreeGrafter"/>
</dbReference>
<dbReference type="PANTHER" id="PTHR30468">
    <property type="entry name" value="ALPHA-KETOGLUTARATE-DEPENDENT SULFONATE DIOXYGENASE"/>
    <property type="match status" value="1"/>
</dbReference>
<dbReference type="PANTHER" id="PTHR30468:SF10">
    <property type="entry name" value="TAUD_TFDA-LIKE DOMAIN-CONTAINING PROTEIN"/>
    <property type="match status" value="1"/>
</dbReference>
<dbReference type="OrthoDB" id="10257314at2759"/>
<dbReference type="Pfam" id="PF01636">
    <property type="entry name" value="APH"/>
    <property type="match status" value="1"/>
</dbReference>
<keyword evidence="10" id="KW-1185">Reference proteome</keyword>
<dbReference type="InterPro" id="IPR003819">
    <property type="entry name" value="TauD/TfdA-like"/>
</dbReference>
<evidence type="ECO:0000256" key="6">
    <source>
        <dbReference type="ARBA" id="ARBA00023004"/>
    </source>
</evidence>
<gene>
    <name evidence="9" type="ORF">VSDG_02871</name>
</gene>
<evidence type="ECO:0000313" key="9">
    <source>
        <dbReference type="EMBL" id="ROW01055.1"/>
    </source>
</evidence>
<dbReference type="Proteomes" id="UP000284375">
    <property type="component" value="Unassembled WGS sequence"/>
</dbReference>
<dbReference type="AlphaFoldDB" id="A0A423WCG5"/>
<organism evidence="9 10">
    <name type="scientific">Cytospora chrysosperma</name>
    <name type="common">Cytospora canker fungus</name>
    <name type="synonym">Sphaeria chrysosperma</name>
    <dbReference type="NCBI Taxonomy" id="252740"/>
    <lineage>
        <taxon>Eukaryota</taxon>
        <taxon>Fungi</taxon>
        <taxon>Dikarya</taxon>
        <taxon>Ascomycota</taxon>
        <taxon>Pezizomycotina</taxon>
        <taxon>Sordariomycetes</taxon>
        <taxon>Sordariomycetidae</taxon>
        <taxon>Diaporthales</taxon>
        <taxon>Cytosporaceae</taxon>
        <taxon>Cytospora</taxon>
    </lineage>
</organism>
<dbReference type="InterPro" id="IPR002575">
    <property type="entry name" value="Aminoglycoside_PTrfase"/>
</dbReference>
<dbReference type="GO" id="GO:0005737">
    <property type="term" value="C:cytoplasm"/>
    <property type="evidence" value="ECO:0007669"/>
    <property type="project" value="TreeGrafter"/>
</dbReference>
<proteinExistence type="inferred from homology"/>
<feature type="domain" description="TauD/TfdA-like" evidence="8">
    <location>
        <begin position="36"/>
        <end position="333"/>
    </location>
</feature>
<evidence type="ECO:0000256" key="5">
    <source>
        <dbReference type="ARBA" id="ARBA00023002"/>
    </source>
</evidence>
<feature type="domain" description="Aminoglycoside phosphotransferase" evidence="7">
    <location>
        <begin position="430"/>
        <end position="639"/>
    </location>
</feature>
<dbReference type="GO" id="GO:0046872">
    <property type="term" value="F:metal ion binding"/>
    <property type="evidence" value="ECO:0007669"/>
    <property type="project" value="UniProtKB-KW"/>
</dbReference>
<dbReference type="Pfam" id="PF02668">
    <property type="entry name" value="TauD"/>
    <property type="match status" value="1"/>
</dbReference>
<evidence type="ECO:0000256" key="3">
    <source>
        <dbReference type="ARBA" id="ARBA00022723"/>
    </source>
</evidence>
<evidence type="ECO:0000259" key="8">
    <source>
        <dbReference type="Pfam" id="PF02668"/>
    </source>
</evidence>
<evidence type="ECO:0008006" key="11">
    <source>
        <dbReference type="Google" id="ProtNLM"/>
    </source>
</evidence>
<evidence type="ECO:0000256" key="1">
    <source>
        <dbReference type="ARBA" id="ARBA00001954"/>
    </source>
</evidence>
<comment type="cofactor">
    <cofactor evidence="1">
        <name>Fe(2+)</name>
        <dbReference type="ChEBI" id="CHEBI:29033"/>
    </cofactor>
</comment>
<protein>
    <recommendedName>
        <fullName evidence="11">TauD/TfdA-like domain-containing protein</fullName>
    </recommendedName>
</protein>
<dbReference type="Gene3D" id="3.90.1200.10">
    <property type="match status" value="1"/>
</dbReference>